<sequence length="219" mass="25754">MQNFLNDSGPIYQETVAGRLPVEPFNTFSNLIFIVLLIYFVFKIRQNPKKHLFFLFAIPTIFISWIGGTMFHGTRSHQFWLFLDWVPIMLVCFGAIVYFIFKLQTQWSKRILLILLFVLFTILPRMLPLNKAYKISFGYVVTAINVLTPFIWYAYKTNWKRVHLIFTGVLIFGVAITFRTLDNTVQILPMGTHWLWHTFGGIAVFFLLQYIYKDAESLT</sequence>
<dbReference type="Proteomes" id="UP001597062">
    <property type="component" value="Unassembled WGS sequence"/>
</dbReference>
<dbReference type="EMBL" id="JBHTJR010000042">
    <property type="protein sequence ID" value="MFD0992946.1"/>
    <property type="molecule type" value="Genomic_DNA"/>
</dbReference>
<feature type="transmembrane region" description="Helical" evidence="1">
    <location>
        <begin position="25"/>
        <end position="42"/>
    </location>
</feature>
<gene>
    <name evidence="2" type="ORF">ACFQ1U_06995</name>
</gene>
<feature type="transmembrane region" description="Helical" evidence="1">
    <location>
        <begin position="162"/>
        <end position="181"/>
    </location>
</feature>
<evidence type="ECO:0000313" key="3">
    <source>
        <dbReference type="Proteomes" id="UP001597062"/>
    </source>
</evidence>
<feature type="transmembrane region" description="Helical" evidence="1">
    <location>
        <begin position="54"/>
        <end position="73"/>
    </location>
</feature>
<proteinExistence type="predicted"/>
<keyword evidence="1" id="KW-0472">Membrane</keyword>
<evidence type="ECO:0000313" key="2">
    <source>
        <dbReference type="EMBL" id="MFD0992946.1"/>
    </source>
</evidence>
<protein>
    <recommendedName>
        <fullName evidence="4">Ceramidase</fullName>
    </recommendedName>
</protein>
<evidence type="ECO:0008006" key="4">
    <source>
        <dbReference type="Google" id="ProtNLM"/>
    </source>
</evidence>
<feature type="transmembrane region" description="Helical" evidence="1">
    <location>
        <begin position="135"/>
        <end position="155"/>
    </location>
</feature>
<accession>A0ABW3JTM5</accession>
<feature type="transmembrane region" description="Helical" evidence="1">
    <location>
        <begin position="193"/>
        <end position="212"/>
    </location>
</feature>
<keyword evidence="3" id="KW-1185">Reference proteome</keyword>
<dbReference type="RefSeq" id="WP_386106728.1">
    <property type="nucleotide sequence ID" value="NZ_JBHTJR010000042.1"/>
</dbReference>
<feature type="transmembrane region" description="Helical" evidence="1">
    <location>
        <begin position="111"/>
        <end position="129"/>
    </location>
</feature>
<feature type="transmembrane region" description="Helical" evidence="1">
    <location>
        <begin position="79"/>
        <end position="99"/>
    </location>
</feature>
<evidence type="ECO:0000256" key="1">
    <source>
        <dbReference type="SAM" id="Phobius"/>
    </source>
</evidence>
<reference evidence="3" key="1">
    <citation type="journal article" date="2019" name="Int. J. Syst. Evol. Microbiol.">
        <title>The Global Catalogue of Microorganisms (GCM) 10K type strain sequencing project: providing services to taxonomists for standard genome sequencing and annotation.</title>
        <authorList>
            <consortium name="The Broad Institute Genomics Platform"/>
            <consortium name="The Broad Institute Genome Sequencing Center for Infectious Disease"/>
            <person name="Wu L."/>
            <person name="Ma J."/>
        </authorList>
    </citation>
    <scope>NUCLEOTIDE SEQUENCE [LARGE SCALE GENOMIC DNA]</scope>
    <source>
        <strain evidence="3">CCUG 60527</strain>
    </source>
</reference>
<keyword evidence="1" id="KW-0812">Transmembrane</keyword>
<comment type="caution">
    <text evidence="2">The sequence shown here is derived from an EMBL/GenBank/DDBJ whole genome shotgun (WGS) entry which is preliminary data.</text>
</comment>
<name>A0ABW3JTM5_9FLAO</name>
<keyword evidence="1" id="KW-1133">Transmembrane helix</keyword>
<organism evidence="2 3">
    <name type="scientific">Tenacibaculum geojense</name>
    <dbReference type="NCBI Taxonomy" id="915352"/>
    <lineage>
        <taxon>Bacteria</taxon>
        <taxon>Pseudomonadati</taxon>
        <taxon>Bacteroidota</taxon>
        <taxon>Flavobacteriia</taxon>
        <taxon>Flavobacteriales</taxon>
        <taxon>Flavobacteriaceae</taxon>
        <taxon>Tenacibaculum</taxon>
    </lineage>
</organism>